<dbReference type="SMART" id="SM00448">
    <property type="entry name" value="REC"/>
    <property type="match status" value="1"/>
</dbReference>
<protein>
    <submittedName>
        <fullName evidence="5">LytTR family DNA-binding domain-containing protein</fullName>
    </submittedName>
</protein>
<dbReference type="PANTHER" id="PTHR37299">
    <property type="entry name" value="TRANSCRIPTIONAL REGULATOR-RELATED"/>
    <property type="match status" value="1"/>
</dbReference>
<keyword evidence="1" id="KW-0597">Phosphoprotein</keyword>
<dbReference type="PROSITE" id="PS50930">
    <property type="entry name" value="HTH_LYTTR"/>
    <property type="match status" value="1"/>
</dbReference>
<reference evidence="5 6" key="1">
    <citation type="submission" date="2021-08" db="EMBL/GenBank/DDBJ databases">
        <authorList>
            <person name="Zhang D."/>
            <person name="Zhang A."/>
            <person name="Wang L."/>
        </authorList>
    </citation>
    <scope>NUCLEOTIDE SEQUENCE [LARGE SCALE GENOMIC DNA]</scope>
    <source>
        <strain evidence="5 6">WL0086</strain>
    </source>
</reference>
<dbReference type="InterPro" id="IPR011006">
    <property type="entry name" value="CheY-like_superfamily"/>
</dbReference>
<feature type="region of interest" description="Disordered" evidence="2">
    <location>
        <begin position="124"/>
        <end position="149"/>
    </location>
</feature>
<organism evidence="5 6">
    <name type="scientific">Actomonas aquatica</name>
    <dbReference type="NCBI Taxonomy" id="2866162"/>
    <lineage>
        <taxon>Bacteria</taxon>
        <taxon>Pseudomonadati</taxon>
        <taxon>Verrucomicrobiota</taxon>
        <taxon>Opitutia</taxon>
        <taxon>Opitutales</taxon>
        <taxon>Opitutaceae</taxon>
        <taxon>Actomonas</taxon>
    </lineage>
</organism>
<evidence type="ECO:0000256" key="1">
    <source>
        <dbReference type="PROSITE-ProRule" id="PRU00169"/>
    </source>
</evidence>
<accession>A0ABZ1CD53</accession>
<evidence type="ECO:0000313" key="6">
    <source>
        <dbReference type="Proteomes" id="UP000738431"/>
    </source>
</evidence>
<dbReference type="RefSeq" id="WP_221029708.1">
    <property type="nucleotide sequence ID" value="NZ_CP139781.1"/>
</dbReference>
<name>A0ABZ1CD53_9BACT</name>
<feature type="domain" description="HTH LytTR-type" evidence="4">
    <location>
        <begin position="153"/>
        <end position="256"/>
    </location>
</feature>
<evidence type="ECO:0000256" key="2">
    <source>
        <dbReference type="SAM" id="MobiDB-lite"/>
    </source>
</evidence>
<keyword evidence="5" id="KW-0238">DNA-binding</keyword>
<dbReference type="Pfam" id="PF00072">
    <property type="entry name" value="Response_reg"/>
    <property type="match status" value="1"/>
</dbReference>
<dbReference type="SMART" id="SM00850">
    <property type="entry name" value="LytTR"/>
    <property type="match status" value="1"/>
</dbReference>
<keyword evidence="6" id="KW-1185">Reference proteome</keyword>
<dbReference type="InterPro" id="IPR001789">
    <property type="entry name" value="Sig_transdc_resp-reg_receiver"/>
</dbReference>
<dbReference type="InterPro" id="IPR046947">
    <property type="entry name" value="LytR-like"/>
</dbReference>
<feature type="modified residue" description="4-aspartylphosphate" evidence="1">
    <location>
        <position position="53"/>
    </location>
</feature>
<dbReference type="GO" id="GO:0003677">
    <property type="term" value="F:DNA binding"/>
    <property type="evidence" value="ECO:0007669"/>
    <property type="project" value="UniProtKB-KW"/>
</dbReference>
<dbReference type="PROSITE" id="PS50110">
    <property type="entry name" value="RESPONSE_REGULATORY"/>
    <property type="match status" value="1"/>
</dbReference>
<dbReference type="SUPFAM" id="SSF52172">
    <property type="entry name" value="CheY-like"/>
    <property type="match status" value="1"/>
</dbReference>
<gene>
    <name evidence="5" type="ORF">K1X11_009310</name>
</gene>
<sequence length="258" mass="28110">MKVLIADDEAPARQRLRSLLAAEPNLEIVAECADGTATLEQALALRPDLIFLDIAMPGMDGIQVLEELNRVWSPRVVFTTAHAEPAVAAFELEAADYLLKPYSRARLTAALARVRRLVPAPSLDSTPPFADPDADPAADTLVTSPPATSPERLLVKSGSRYHVVETADILSVQAAANYVVLHTTSGKHIMRSTLRQLEADLCPRRFYRTSRSTIANLHAVREVKTSSSGTHAIILSDGSDLPLTSGLRELEHRLRHLS</sequence>
<dbReference type="InterPro" id="IPR007492">
    <property type="entry name" value="LytTR_DNA-bd_dom"/>
</dbReference>
<dbReference type="Gene3D" id="2.40.50.1020">
    <property type="entry name" value="LytTr DNA-binding domain"/>
    <property type="match status" value="1"/>
</dbReference>
<proteinExistence type="predicted"/>
<feature type="domain" description="Response regulatory" evidence="3">
    <location>
        <begin position="2"/>
        <end position="115"/>
    </location>
</feature>
<dbReference type="PANTHER" id="PTHR37299:SF1">
    <property type="entry name" value="STAGE 0 SPORULATION PROTEIN A HOMOLOG"/>
    <property type="match status" value="1"/>
</dbReference>
<evidence type="ECO:0000259" key="4">
    <source>
        <dbReference type="PROSITE" id="PS50930"/>
    </source>
</evidence>
<dbReference type="Pfam" id="PF04397">
    <property type="entry name" value="LytTR"/>
    <property type="match status" value="1"/>
</dbReference>
<dbReference type="EMBL" id="CP139781">
    <property type="protein sequence ID" value="WRQ89606.1"/>
    <property type="molecule type" value="Genomic_DNA"/>
</dbReference>
<dbReference type="Proteomes" id="UP000738431">
    <property type="component" value="Chromosome"/>
</dbReference>
<evidence type="ECO:0000259" key="3">
    <source>
        <dbReference type="PROSITE" id="PS50110"/>
    </source>
</evidence>
<reference evidence="5 6" key="2">
    <citation type="submission" date="2023-12" db="EMBL/GenBank/DDBJ databases">
        <title>Description of an unclassified Opitutus bacterium of Verrucomicrobiota.</title>
        <authorList>
            <person name="Zhang D.-F."/>
        </authorList>
    </citation>
    <scope>NUCLEOTIDE SEQUENCE [LARGE SCALE GENOMIC DNA]</scope>
    <source>
        <strain evidence="5 6">WL0086</strain>
    </source>
</reference>
<dbReference type="Gene3D" id="3.40.50.2300">
    <property type="match status" value="1"/>
</dbReference>
<evidence type="ECO:0000313" key="5">
    <source>
        <dbReference type="EMBL" id="WRQ89606.1"/>
    </source>
</evidence>